<dbReference type="Proteomes" id="UP001202717">
    <property type="component" value="Chromosome"/>
</dbReference>
<name>A0ABY7RYJ9_9FLAO</name>
<evidence type="ECO:0000313" key="3">
    <source>
        <dbReference type="Proteomes" id="UP001202717"/>
    </source>
</evidence>
<dbReference type="Gene3D" id="3.50.50.60">
    <property type="entry name" value="FAD/NAD(P)-binding domain"/>
    <property type="match status" value="1"/>
</dbReference>
<dbReference type="PANTHER" id="PTHR42685">
    <property type="entry name" value="GERANYLGERANYL DIPHOSPHATE REDUCTASE"/>
    <property type="match status" value="1"/>
</dbReference>
<protein>
    <submittedName>
        <fullName evidence="2">NAD(P)/FAD-dependent oxidoreductase</fullName>
    </submittedName>
</protein>
<dbReference type="InterPro" id="IPR050407">
    <property type="entry name" value="Geranylgeranyl_reductase"/>
</dbReference>
<dbReference type="InterPro" id="IPR036188">
    <property type="entry name" value="FAD/NAD-bd_sf"/>
</dbReference>
<organism evidence="2 3">
    <name type="scientific">Psychroserpens ponticola</name>
    <dbReference type="NCBI Taxonomy" id="2932268"/>
    <lineage>
        <taxon>Bacteria</taxon>
        <taxon>Pseudomonadati</taxon>
        <taxon>Bacteroidota</taxon>
        <taxon>Flavobacteriia</taxon>
        <taxon>Flavobacteriales</taxon>
        <taxon>Flavobacteriaceae</taxon>
        <taxon>Psychroserpens</taxon>
    </lineage>
</organism>
<dbReference type="RefSeq" id="WP_249992647.1">
    <property type="nucleotide sequence ID" value="NZ_CP116221.1"/>
</dbReference>
<gene>
    <name evidence="2" type="ORF">MUN68_017080</name>
</gene>
<accession>A0ABY7RYJ9</accession>
<dbReference type="PANTHER" id="PTHR42685:SF22">
    <property type="entry name" value="CONDITIONED MEDIUM FACTOR RECEPTOR 1"/>
    <property type="match status" value="1"/>
</dbReference>
<sequence>MSTRLSSFDVIIVGGGLAGLSSAIHLSNADLSVLVIEKNSYPKHKVCGEYISNEVLPYLQFLDIDVFKLGAKRIDKFQLSTTKSKLISSRLSLGGFGISRFCLDHTLAMKAVQVGSEIIQDSVEDIQFFNDEFSVQTKNDKLFKAKIVIGAYGKRSNLDIKLNRKFIKRKSPYLAVKTHVKGNFPDDVVALHNFEGGYCGVSKVENNSINLCYITNLDAFKAYKDMDEFQHKVVFKNTFLKTVFSSSNPVFDEPLTISQISFDSKKPIENHILMCGDTAALIHPLSGNGMSMAIRSAQIASILIIKYFNSKTYDREALEKQYLREWNTAFKWRLKTGHIIADLFNQPKLSEVLMQILKWFPGILPFIIKRTHGKVMKVE</sequence>
<feature type="domain" description="FAD dependent oxidoreductase" evidence="1">
    <location>
        <begin position="9"/>
        <end position="42"/>
    </location>
</feature>
<keyword evidence="3" id="KW-1185">Reference proteome</keyword>
<dbReference type="PRINTS" id="PR00420">
    <property type="entry name" value="RNGMNOXGNASE"/>
</dbReference>
<evidence type="ECO:0000259" key="1">
    <source>
        <dbReference type="Pfam" id="PF01266"/>
    </source>
</evidence>
<dbReference type="SUPFAM" id="SSF51905">
    <property type="entry name" value="FAD/NAD(P)-binding domain"/>
    <property type="match status" value="1"/>
</dbReference>
<reference evidence="2 3" key="1">
    <citation type="submission" date="2023-01" db="EMBL/GenBank/DDBJ databases">
        <title>Psychroserpens ponticola sp. nov., isolated from seawater.</title>
        <authorList>
            <person name="Kristyanto S."/>
            <person name="Jung J."/>
            <person name="Kim J.M."/>
            <person name="Jeon C.O."/>
        </authorList>
    </citation>
    <scope>NUCLEOTIDE SEQUENCE [LARGE SCALE GENOMIC DNA]</scope>
    <source>
        <strain evidence="2 3">MSW6</strain>
    </source>
</reference>
<proteinExistence type="predicted"/>
<dbReference type="EMBL" id="CP116221">
    <property type="protein sequence ID" value="WCO01761.1"/>
    <property type="molecule type" value="Genomic_DNA"/>
</dbReference>
<evidence type="ECO:0000313" key="2">
    <source>
        <dbReference type="EMBL" id="WCO01761.1"/>
    </source>
</evidence>
<dbReference type="InterPro" id="IPR006076">
    <property type="entry name" value="FAD-dep_OxRdtase"/>
</dbReference>
<dbReference type="Pfam" id="PF01266">
    <property type="entry name" value="DAO"/>
    <property type="match status" value="1"/>
</dbReference>